<comment type="caution">
    <text evidence="1">The sequence shown here is derived from an EMBL/GenBank/DDBJ whole genome shotgun (WGS) entry which is preliminary data.</text>
</comment>
<reference evidence="1 2" key="1">
    <citation type="submission" date="2017-07" db="EMBL/GenBank/DDBJ databases">
        <title>Leptospira spp. isolated from tropical soils.</title>
        <authorList>
            <person name="Thibeaux R."/>
            <person name="Iraola G."/>
            <person name="Ferres I."/>
            <person name="Bierque E."/>
            <person name="Girault D."/>
            <person name="Soupe-Gilbert M.-E."/>
            <person name="Picardeau M."/>
            <person name="Goarant C."/>
        </authorList>
    </citation>
    <scope>NUCLEOTIDE SEQUENCE [LARGE SCALE GENOMIC DNA]</scope>
    <source>
        <strain evidence="1 2">ES4-C-A1</strain>
    </source>
</reference>
<accession>A0A2M9ZZB8</accession>
<gene>
    <name evidence="1" type="ORF">CH365_07430</name>
</gene>
<dbReference type="Proteomes" id="UP000231843">
    <property type="component" value="Unassembled WGS sequence"/>
</dbReference>
<proteinExistence type="predicted"/>
<keyword evidence="2" id="KW-1185">Reference proteome</keyword>
<protein>
    <submittedName>
        <fullName evidence="1">Uncharacterized protein</fullName>
    </submittedName>
</protein>
<dbReference type="EMBL" id="NPEA01000004">
    <property type="protein sequence ID" value="PJZ77412.1"/>
    <property type="molecule type" value="Genomic_DNA"/>
</dbReference>
<organism evidence="1 2">
    <name type="scientific">Leptospira neocaledonica</name>
    <dbReference type="NCBI Taxonomy" id="2023192"/>
    <lineage>
        <taxon>Bacteria</taxon>
        <taxon>Pseudomonadati</taxon>
        <taxon>Spirochaetota</taxon>
        <taxon>Spirochaetia</taxon>
        <taxon>Leptospirales</taxon>
        <taxon>Leptospiraceae</taxon>
        <taxon>Leptospira</taxon>
    </lineage>
</organism>
<dbReference type="AlphaFoldDB" id="A0A2M9ZZB8"/>
<evidence type="ECO:0000313" key="2">
    <source>
        <dbReference type="Proteomes" id="UP000231843"/>
    </source>
</evidence>
<dbReference type="RefSeq" id="WP_100767965.1">
    <property type="nucleotide sequence ID" value="NZ_NPEA01000004.1"/>
</dbReference>
<evidence type="ECO:0000313" key="1">
    <source>
        <dbReference type="EMBL" id="PJZ77412.1"/>
    </source>
</evidence>
<name>A0A2M9ZZB8_9LEPT</name>
<dbReference type="OrthoDB" id="323592at2"/>
<dbReference type="Gene3D" id="2.60.120.380">
    <property type="match status" value="1"/>
</dbReference>
<sequence>MSIEKKKHFKLRSKNTLAEQKFNLFGFLLLSLFHCQYLNIPGTGSVKGSEAKRQIDSAISSAVNLSNILVLSNSTASGTCGGSGGGSSSGSANDPEPNETFASAYSINLSGGVGYTFSLTGQISSNGDIDLFSFLNTSVKKGISINYDSGDATCTIFSTTNDQSSNNTATHTSDPGSTFPSSGFAGSINIGFNAGLGGNTYYSYLKCEGTSGQTYNFTITVDQIYSSTDGSGSSSATTENIYLSQAIFDSLISLDSGKSYTKDSVDTCVNAIRTKGSLYAVAKGEAVKQAAICGTSAEIPDRSIFLKDDCTLEETHWIQIDSFGIP</sequence>